<dbReference type="SUPFAM" id="SSF110857">
    <property type="entry name" value="Gamma-glutamyl cyclotransferase-like"/>
    <property type="match status" value="1"/>
</dbReference>
<keyword evidence="3" id="KW-0808">Transferase</keyword>
<name>A0A6M1TR55_9RHOB</name>
<keyword evidence="4" id="KW-1185">Reference proteome</keyword>
<accession>A0A6M1TR55</accession>
<dbReference type="RefSeq" id="WP_165047697.1">
    <property type="nucleotide sequence ID" value="NZ_JAALFE010000004.1"/>
</dbReference>
<dbReference type="PANTHER" id="PTHR12192">
    <property type="entry name" value="CATION TRANSPORT PROTEIN CHAC-RELATED"/>
    <property type="match status" value="1"/>
</dbReference>
<dbReference type="InterPro" id="IPR013024">
    <property type="entry name" value="GGCT-like"/>
</dbReference>
<comment type="caution">
    <text evidence="3">The sequence shown here is derived from an EMBL/GenBank/DDBJ whole genome shotgun (WGS) entry which is preliminary data.</text>
</comment>
<dbReference type="Gene3D" id="3.10.490.10">
    <property type="entry name" value="Gamma-glutamyl cyclotransferase-like"/>
    <property type="match status" value="1"/>
</dbReference>
<proteinExistence type="predicted"/>
<evidence type="ECO:0000313" key="4">
    <source>
        <dbReference type="Proteomes" id="UP000474758"/>
    </source>
</evidence>
<dbReference type="GO" id="GO:0006751">
    <property type="term" value="P:glutathione catabolic process"/>
    <property type="evidence" value="ECO:0007669"/>
    <property type="project" value="InterPro"/>
</dbReference>
<dbReference type="GO" id="GO:0061928">
    <property type="term" value="F:glutathione specific gamma-glutamylcyclotransferase activity"/>
    <property type="evidence" value="ECO:0007669"/>
    <property type="project" value="UniProtKB-EC"/>
</dbReference>
<dbReference type="Pfam" id="PF04752">
    <property type="entry name" value="ChaC"/>
    <property type="match status" value="1"/>
</dbReference>
<dbReference type="PANTHER" id="PTHR12192:SF2">
    <property type="entry name" value="GLUTATHIONE-SPECIFIC GAMMA-GLUTAMYLCYCLOTRANSFERASE 2"/>
    <property type="match status" value="1"/>
</dbReference>
<reference evidence="3 4" key="1">
    <citation type="submission" date="2020-02" db="EMBL/GenBank/DDBJ databases">
        <title>Rhodobacter translucens sp. nov., a novel bacterium isolated from activated sludge.</title>
        <authorList>
            <person name="Liu J."/>
        </authorList>
    </citation>
    <scope>NUCLEOTIDE SEQUENCE [LARGE SCALE GENOMIC DNA]</scope>
    <source>
        <strain evidence="3 4">HX-7-19</strain>
    </source>
</reference>
<sequence>MKPGRALHLTEALVARVERQEPECDGGRGVPWIADEAFPRHAARLLEEAGQGPIWTFAYGSLIWKPAFDPAEAVPAVLHGWRRSFCIHLESWRATPEEPGLMLALARGGSCRGMAYRLPDAGRMEAMEALLRREIGYEVDLASVRWLKVRGERGPMRALVFYAAPLDPAIHLCLPLEEQARRIARAAGHMGSCAAYLHNTVRHLEELGIRDRYLWALQRMVAEEIEGLQGWPV</sequence>
<dbReference type="EC" id="4.3.2.7" evidence="1"/>
<evidence type="ECO:0000256" key="2">
    <source>
        <dbReference type="ARBA" id="ARBA00023239"/>
    </source>
</evidence>
<dbReference type="GO" id="GO:0016740">
    <property type="term" value="F:transferase activity"/>
    <property type="evidence" value="ECO:0007669"/>
    <property type="project" value="UniProtKB-KW"/>
</dbReference>
<organism evidence="3 4">
    <name type="scientific">Paragemmobacter kunshanensis</name>
    <dbReference type="NCBI Taxonomy" id="2583234"/>
    <lineage>
        <taxon>Bacteria</taxon>
        <taxon>Pseudomonadati</taxon>
        <taxon>Pseudomonadota</taxon>
        <taxon>Alphaproteobacteria</taxon>
        <taxon>Rhodobacterales</taxon>
        <taxon>Paracoccaceae</taxon>
        <taxon>Paragemmobacter</taxon>
    </lineage>
</organism>
<dbReference type="CDD" id="cd06661">
    <property type="entry name" value="GGCT_like"/>
    <property type="match status" value="1"/>
</dbReference>
<dbReference type="Proteomes" id="UP000474758">
    <property type="component" value="Unassembled WGS sequence"/>
</dbReference>
<evidence type="ECO:0000313" key="3">
    <source>
        <dbReference type="EMBL" id="NGQ90340.1"/>
    </source>
</evidence>
<dbReference type="AlphaFoldDB" id="A0A6M1TR55"/>
<dbReference type="InterPro" id="IPR036568">
    <property type="entry name" value="GGCT-like_sf"/>
</dbReference>
<gene>
    <name evidence="3" type="ORF">G5V65_05490</name>
</gene>
<keyword evidence="2" id="KW-0456">Lyase</keyword>
<dbReference type="GO" id="GO:0005737">
    <property type="term" value="C:cytoplasm"/>
    <property type="evidence" value="ECO:0007669"/>
    <property type="project" value="TreeGrafter"/>
</dbReference>
<dbReference type="InterPro" id="IPR006840">
    <property type="entry name" value="ChaC"/>
</dbReference>
<evidence type="ECO:0000256" key="1">
    <source>
        <dbReference type="ARBA" id="ARBA00012344"/>
    </source>
</evidence>
<dbReference type="EMBL" id="JAALFE010000004">
    <property type="protein sequence ID" value="NGQ90340.1"/>
    <property type="molecule type" value="Genomic_DNA"/>
</dbReference>
<protein>
    <recommendedName>
        <fullName evidence="1">glutathione-specific gamma-glutamylcyclotransferase</fullName>
        <ecNumber evidence="1">4.3.2.7</ecNumber>
    </recommendedName>
</protein>